<dbReference type="EMBL" id="FRCP01000017">
    <property type="protein sequence ID" value="SHM78909.1"/>
    <property type="molecule type" value="Genomic_DNA"/>
</dbReference>
<evidence type="ECO:0000256" key="5">
    <source>
        <dbReference type="ARBA" id="ARBA00022839"/>
    </source>
</evidence>
<dbReference type="OrthoDB" id="9809852at2"/>
<proteinExistence type="inferred from homology"/>
<dbReference type="InterPro" id="IPR003156">
    <property type="entry name" value="DHHA1_dom"/>
</dbReference>
<dbReference type="PANTHER" id="PTHR30255:SF2">
    <property type="entry name" value="SINGLE-STRANDED-DNA-SPECIFIC EXONUCLEASE RECJ"/>
    <property type="match status" value="1"/>
</dbReference>
<sequence>MKEKWFLKNKKEDFMKIANEHHISEVLARLLVNRGLSNSEDINAYLHSSTDTMHNPHQLKDVDYACDILEEKIRGNTRIRIVGDYDVDGVVSTFLLYTALSRVGANVDYEIPERMKDGYGININIIKAAKEAGIDTIITCDNGIAAIEQIGYAKEIGMTVIVTDHHDIPFVENEGVRTEVLPPADAIVNPKQHDCNYPFPSICGAVVAFKLIEVLYERFHVDKKESKKLLAYASIATVCDVMDLVDENRVIVKYGLQLLKNTDNKGLSALMELHQINTFKLSAYHLGFIIGPCLNASGRLETAKIGLSLLLEQDDEKARKVAAQLKELNDKRKDMTARGVEEAIEIIETTDLINHKVVVVYLPDCHESLAGIIAGRIRERYHKPAIVLTKAHEGVKGSARSIEQYNMFEELTKCKEYLDKFGGHPMAAGLSLKEENVEPLRLALNQRTELTEEDFINKISIDVVMPLGYVKEELVEELELLEPFGKGNEKPVFAEKNLTIIKADILGKNRNTLKLKVENQYGKRMDALYFNQIDQFNEYLIDKYGNNEVDKLYKGIPNQIKISALYYPNINEYNGVKTPQIIIQGIQ</sequence>
<dbReference type="Pfam" id="PF02272">
    <property type="entry name" value="DHHA1"/>
    <property type="match status" value="1"/>
</dbReference>
<dbReference type="NCBIfam" id="TIGR00644">
    <property type="entry name" value="recJ"/>
    <property type="match status" value="1"/>
</dbReference>
<keyword evidence="4" id="KW-0378">Hydrolase</keyword>
<dbReference type="AlphaFoldDB" id="A0A1M7LL59"/>
<feature type="domain" description="DDH" evidence="7">
    <location>
        <begin position="78"/>
        <end position="231"/>
    </location>
</feature>
<feature type="domain" description="RecJ OB" evidence="9">
    <location>
        <begin position="461"/>
        <end position="584"/>
    </location>
</feature>
<comment type="similarity">
    <text evidence="1">Belongs to the RecJ family.</text>
</comment>
<protein>
    <recommendedName>
        <fullName evidence="2">Single-stranded-DNA-specific exonuclease RecJ</fullName>
    </recommendedName>
</protein>
<evidence type="ECO:0000313" key="10">
    <source>
        <dbReference type="EMBL" id="SHM78909.1"/>
    </source>
</evidence>
<evidence type="ECO:0000259" key="7">
    <source>
        <dbReference type="Pfam" id="PF01368"/>
    </source>
</evidence>
<evidence type="ECO:0000256" key="2">
    <source>
        <dbReference type="ARBA" id="ARBA00019841"/>
    </source>
</evidence>
<dbReference type="InterPro" id="IPR041122">
    <property type="entry name" value="RecJ_OB"/>
</dbReference>
<evidence type="ECO:0000256" key="1">
    <source>
        <dbReference type="ARBA" id="ARBA00005915"/>
    </source>
</evidence>
<evidence type="ECO:0000259" key="9">
    <source>
        <dbReference type="Pfam" id="PF17768"/>
    </source>
</evidence>
<dbReference type="InterPro" id="IPR051673">
    <property type="entry name" value="SSDNA_exonuclease_RecJ"/>
</dbReference>
<dbReference type="Pfam" id="PF01368">
    <property type="entry name" value="DHH"/>
    <property type="match status" value="1"/>
</dbReference>
<dbReference type="GO" id="GO:0006310">
    <property type="term" value="P:DNA recombination"/>
    <property type="evidence" value="ECO:0007669"/>
    <property type="project" value="InterPro"/>
</dbReference>
<keyword evidence="6" id="KW-0175">Coiled coil</keyword>
<organism evidence="10 11">
    <name type="scientific">Anaerosporobacter mobilis DSM 15930</name>
    <dbReference type="NCBI Taxonomy" id="1120996"/>
    <lineage>
        <taxon>Bacteria</taxon>
        <taxon>Bacillati</taxon>
        <taxon>Bacillota</taxon>
        <taxon>Clostridia</taxon>
        <taxon>Lachnospirales</taxon>
        <taxon>Lachnospiraceae</taxon>
        <taxon>Anaerosporobacter</taxon>
    </lineage>
</organism>
<dbReference type="GO" id="GO:0006281">
    <property type="term" value="P:DNA repair"/>
    <property type="evidence" value="ECO:0007669"/>
    <property type="project" value="InterPro"/>
</dbReference>
<evidence type="ECO:0000256" key="6">
    <source>
        <dbReference type="SAM" id="Coils"/>
    </source>
</evidence>
<dbReference type="InterPro" id="IPR001667">
    <property type="entry name" value="DDH_dom"/>
</dbReference>
<dbReference type="Gene3D" id="3.10.310.30">
    <property type="match status" value="1"/>
</dbReference>
<dbReference type="GO" id="GO:0003676">
    <property type="term" value="F:nucleic acid binding"/>
    <property type="evidence" value="ECO:0007669"/>
    <property type="project" value="InterPro"/>
</dbReference>
<evidence type="ECO:0000256" key="3">
    <source>
        <dbReference type="ARBA" id="ARBA00022722"/>
    </source>
</evidence>
<feature type="coiled-coil region" evidence="6">
    <location>
        <begin position="311"/>
        <end position="338"/>
    </location>
</feature>
<evidence type="ECO:0000256" key="4">
    <source>
        <dbReference type="ARBA" id="ARBA00022801"/>
    </source>
</evidence>
<evidence type="ECO:0000313" key="11">
    <source>
        <dbReference type="Proteomes" id="UP000184038"/>
    </source>
</evidence>
<keyword evidence="3" id="KW-0540">Nuclease</keyword>
<dbReference type="Gene3D" id="3.90.1640.30">
    <property type="match status" value="1"/>
</dbReference>
<dbReference type="STRING" id="1120996.SAMN02746066_03283"/>
<accession>A0A1M7LL59</accession>
<dbReference type="PANTHER" id="PTHR30255">
    <property type="entry name" value="SINGLE-STRANDED-DNA-SPECIFIC EXONUCLEASE RECJ"/>
    <property type="match status" value="1"/>
</dbReference>
<reference evidence="10 11" key="1">
    <citation type="submission" date="2016-11" db="EMBL/GenBank/DDBJ databases">
        <authorList>
            <person name="Jaros S."/>
            <person name="Januszkiewicz K."/>
            <person name="Wedrychowicz H."/>
        </authorList>
    </citation>
    <scope>NUCLEOTIDE SEQUENCE [LARGE SCALE GENOMIC DNA]</scope>
    <source>
        <strain evidence="10 11">DSM 15930</strain>
    </source>
</reference>
<name>A0A1M7LL59_9FIRM</name>
<dbReference type="Pfam" id="PF17768">
    <property type="entry name" value="RecJ_OB"/>
    <property type="match status" value="1"/>
</dbReference>
<dbReference type="Proteomes" id="UP000184038">
    <property type="component" value="Unassembled WGS sequence"/>
</dbReference>
<dbReference type="InterPro" id="IPR004610">
    <property type="entry name" value="RecJ"/>
</dbReference>
<gene>
    <name evidence="10" type="ORF">SAMN02746066_03283</name>
</gene>
<keyword evidence="11" id="KW-1185">Reference proteome</keyword>
<dbReference type="GO" id="GO:0008409">
    <property type="term" value="F:5'-3' exonuclease activity"/>
    <property type="evidence" value="ECO:0007669"/>
    <property type="project" value="InterPro"/>
</dbReference>
<keyword evidence="5 10" id="KW-0269">Exonuclease</keyword>
<feature type="domain" description="DHHA1" evidence="8">
    <location>
        <begin position="355"/>
        <end position="446"/>
    </location>
</feature>
<dbReference type="InterPro" id="IPR038763">
    <property type="entry name" value="DHH_sf"/>
</dbReference>
<dbReference type="SUPFAM" id="SSF64182">
    <property type="entry name" value="DHH phosphoesterases"/>
    <property type="match status" value="1"/>
</dbReference>
<evidence type="ECO:0000259" key="8">
    <source>
        <dbReference type="Pfam" id="PF02272"/>
    </source>
</evidence>